<organism evidence="1 2">
    <name type="scientific">Curtobacterium citreum</name>
    <dbReference type="NCBI Taxonomy" id="2036"/>
    <lineage>
        <taxon>Bacteria</taxon>
        <taxon>Bacillati</taxon>
        <taxon>Actinomycetota</taxon>
        <taxon>Actinomycetes</taxon>
        <taxon>Micrococcales</taxon>
        <taxon>Microbacteriaceae</taxon>
        <taxon>Curtobacterium</taxon>
    </lineage>
</organism>
<dbReference type="Proteomes" id="UP000539146">
    <property type="component" value="Unassembled WGS sequence"/>
</dbReference>
<proteinExistence type="predicted"/>
<accession>A0A850DYZ5</accession>
<gene>
    <name evidence="1" type="ORF">HP467_11445</name>
</gene>
<evidence type="ECO:0000313" key="1">
    <source>
        <dbReference type="EMBL" id="NUU28722.1"/>
    </source>
</evidence>
<dbReference type="SUPFAM" id="SSF56112">
    <property type="entry name" value="Protein kinase-like (PK-like)"/>
    <property type="match status" value="1"/>
</dbReference>
<comment type="caution">
    <text evidence="1">The sequence shown here is derived from an EMBL/GenBank/DDBJ whole genome shotgun (WGS) entry which is preliminary data.</text>
</comment>
<name>A0A850DYZ5_9MICO</name>
<dbReference type="EMBL" id="JABMCG010000112">
    <property type="protein sequence ID" value="NUU28722.1"/>
    <property type="molecule type" value="Genomic_DNA"/>
</dbReference>
<dbReference type="InterPro" id="IPR011009">
    <property type="entry name" value="Kinase-like_dom_sf"/>
</dbReference>
<evidence type="ECO:0008006" key="3">
    <source>
        <dbReference type="Google" id="ProtNLM"/>
    </source>
</evidence>
<reference evidence="1 2" key="1">
    <citation type="submission" date="2020-05" db="EMBL/GenBank/DDBJ databases">
        <title>Genome Sequencing of Type Strains.</title>
        <authorList>
            <person name="Lemaire J.F."/>
            <person name="Inderbitzin P."/>
            <person name="Gregorio O.A."/>
            <person name="Collins S.B."/>
            <person name="Wespe N."/>
            <person name="Knight-Connoni V."/>
        </authorList>
    </citation>
    <scope>NUCLEOTIDE SEQUENCE [LARGE SCALE GENOMIC DNA]</scope>
    <source>
        <strain evidence="1 2">DSM 20512</strain>
    </source>
</reference>
<dbReference type="AlphaFoldDB" id="A0A850DYZ5"/>
<sequence>MTTPGAPRPSAAVLRAFRVSGHVPERLPGGRGRTWRVGDVVLRPAGDVREAQWRSDVLACLPHTVAFRTPRPVAASGGGRDRSGRSGDRVGDRWVVDGWEAWERLEGAPDPTRVEDVVRAGTAFHRAVAGLARPSFLDRVDDPWSRAERLVWADGPAGAHRLPDDPLVRRLTGAFRPVQGRSQVVHRDLLGNVLFAAGRPPAVFDWAPTWRPAGFGAAVAVVDAVCWHGTPPARLAALGRLAEAPDWPQLLVRALAFRIVTLHVLGAWDAEQHARHRPVVDALLSGSAGTLDVP</sequence>
<evidence type="ECO:0000313" key="2">
    <source>
        <dbReference type="Proteomes" id="UP000539146"/>
    </source>
</evidence>
<protein>
    <recommendedName>
        <fullName evidence="3">TIGR02569 family protein</fullName>
    </recommendedName>
</protein>